<dbReference type="GO" id="GO:0008234">
    <property type="term" value="F:cysteine-type peptidase activity"/>
    <property type="evidence" value="ECO:0007669"/>
    <property type="project" value="UniProtKB-KW"/>
</dbReference>
<dbReference type="Proteomes" id="UP000186112">
    <property type="component" value="Unassembled WGS sequence"/>
</dbReference>
<dbReference type="Gene3D" id="3.90.1720.10">
    <property type="entry name" value="endopeptidase domain like (from Nostoc punctiforme)"/>
    <property type="match status" value="1"/>
</dbReference>
<evidence type="ECO:0000256" key="4">
    <source>
        <dbReference type="ARBA" id="ARBA00022807"/>
    </source>
</evidence>
<keyword evidence="4" id="KW-0788">Thiol protease</keyword>
<gene>
    <name evidence="6" type="primary">pgdS</name>
    <name evidence="6" type="ORF">TICRE_04360</name>
</gene>
<dbReference type="Pfam" id="PF01471">
    <property type="entry name" value="PG_binding_1"/>
    <property type="match status" value="2"/>
</dbReference>
<reference evidence="6 7" key="1">
    <citation type="submission" date="2016-02" db="EMBL/GenBank/DDBJ databases">
        <title>Genome sequence of Tissierella creatinophila DSM 6911.</title>
        <authorList>
            <person name="Poehlein A."/>
            <person name="Daniel R."/>
        </authorList>
    </citation>
    <scope>NUCLEOTIDE SEQUENCE [LARGE SCALE GENOMIC DNA]</scope>
    <source>
        <strain evidence="6 7">DSM 6911</strain>
    </source>
</reference>
<keyword evidence="2" id="KW-0645">Protease</keyword>
<organism evidence="6 7">
    <name type="scientific">Tissierella creatinophila DSM 6911</name>
    <dbReference type="NCBI Taxonomy" id="1123403"/>
    <lineage>
        <taxon>Bacteria</taxon>
        <taxon>Bacillati</taxon>
        <taxon>Bacillota</taxon>
        <taxon>Tissierellia</taxon>
        <taxon>Tissierellales</taxon>
        <taxon>Tissierellaceae</taxon>
        <taxon>Tissierella</taxon>
    </lineage>
</organism>
<evidence type="ECO:0000313" key="6">
    <source>
        <dbReference type="EMBL" id="OLS03579.1"/>
    </source>
</evidence>
<keyword evidence="3 6" id="KW-0378">Hydrolase</keyword>
<accession>A0A1U7M8N9</accession>
<dbReference type="SUPFAM" id="SSF54001">
    <property type="entry name" value="Cysteine proteinases"/>
    <property type="match status" value="1"/>
</dbReference>
<evidence type="ECO:0000256" key="3">
    <source>
        <dbReference type="ARBA" id="ARBA00022801"/>
    </source>
</evidence>
<dbReference type="EC" id="3.4.19.-" evidence="6"/>
<dbReference type="InterPro" id="IPR036366">
    <property type="entry name" value="PGBDSf"/>
</dbReference>
<dbReference type="PROSITE" id="PS51935">
    <property type="entry name" value="NLPC_P60"/>
    <property type="match status" value="1"/>
</dbReference>
<dbReference type="InterPro" id="IPR038765">
    <property type="entry name" value="Papain-like_cys_pep_sf"/>
</dbReference>
<keyword evidence="7" id="KW-1185">Reference proteome</keyword>
<dbReference type="InterPro" id="IPR051202">
    <property type="entry name" value="Peptidase_C40"/>
</dbReference>
<feature type="domain" description="NlpC/P60" evidence="5">
    <location>
        <begin position="215"/>
        <end position="338"/>
    </location>
</feature>
<dbReference type="SUPFAM" id="SSF47090">
    <property type="entry name" value="PGBD-like"/>
    <property type="match status" value="2"/>
</dbReference>
<evidence type="ECO:0000256" key="1">
    <source>
        <dbReference type="ARBA" id="ARBA00007074"/>
    </source>
</evidence>
<comment type="caution">
    <text evidence="6">The sequence shown here is derived from an EMBL/GenBank/DDBJ whole genome shotgun (WGS) entry which is preliminary data.</text>
</comment>
<dbReference type="Pfam" id="PF00877">
    <property type="entry name" value="NLPC_P60"/>
    <property type="match status" value="1"/>
</dbReference>
<comment type="similarity">
    <text evidence="1">Belongs to the peptidase C40 family.</text>
</comment>
<dbReference type="InterPro" id="IPR000064">
    <property type="entry name" value="NLP_P60_dom"/>
</dbReference>
<evidence type="ECO:0000259" key="5">
    <source>
        <dbReference type="PROSITE" id="PS51935"/>
    </source>
</evidence>
<evidence type="ECO:0000256" key="2">
    <source>
        <dbReference type="ARBA" id="ARBA00022670"/>
    </source>
</evidence>
<dbReference type="PANTHER" id="PTHR47053">
    <property type="entry name" value="MUREIN DD-ENDOPEPTIDASE MEPH-RELATED"/>
    <property type="match status" value="1"/>
</dbReference>
<name>A0A1U7M8N9_TISCR</name>
<dbReference type="Gene3D" id="1.10.101.10">
    <property type="entry name" value="PGBD-like superfamily/PGBD"/>
    <property type="match status" value="2"/>
</dbReference>
<dbReference type="InterPro" id="IPR036365">
    <property type="entry name" value="PGBD-like_sf"/>
</dbReference>
<dbReference type="PANTHER" id="PTHR47053:SF1">
    <property type="entry name" value="MUREIN DD-ENDOPEPTIDASE MEPH-RELATED"/>
    <property type="match status" value="1"/>
</dbReference>
<dbReference type="EMBL" id="LTDM01000005">
    <property type="protein sequence ID" value="OLS03579.1"/>
    <property type="molecule type" value="Genomic_DNA"/>
</dbReference>
<proteinExistence type="inferred from homology"/>
<dbReference type="RefSeq" id="WP_143583009.1">
    <property type="nucleotide sequence ID" value="NZ_LTDM01000005.1"/>
</dbReference>
<dbReference type="OrthoDB" id="9808890at2"/>
<dbReference type="InterPro" id="IPR002477">
    <property type="entry name" value="Peptidoglycan-bd-like"/>
</dbReference>
<evidence type="ECO:0000313" key="7">
    <source>
        <dbReference type="Proteomes" id="UP000186112"/>
    </source>
</evidence>
<protein>
    <submittedName>
        <fullName evidence="6">Gamma-DL-glutamyl hydrolase</fullName>
        <ecNumber evidence="6">3.4.19.-</ecNumber>
    </submittedName>
</protein>
<sequence length="338" mass="35772">MKKKTLKNTIVACTIAGMITLGGTASEAALGDRALYQGVNHSDVKELQQGLRKLNFFTHTKDTTYFGSITQTAVKKFQKANGLAVDGSFGPASVKVLKNKLNGNAQSKPVSNPPSPAGNVSNQLSYKRTLKQGSQGADVKQLQLVLKKLGHYRSSIDTSFGAGTKSAVMSFQRAQKISVDGIVGPSTVKTINNVLSGKIAAGKPSAQPNRNDSGKSTTINIINTAKRYLGSRYVFGGSSPSGFDCSGFTQYVYKQTGISIPRATTSQAGIGTTLSKSELEPGDLLIFSNTYKAGPSHAGIYIGNGQFIHAANARKGVTTDSINSAYYSSKFTSGRKVY</sequence>
<dbReference type="AlphaFoldDB" id="A0A1U7M8N9"/>
<dbReference type="GO" id="GO:0006508">
    <property type="term" value="P:proteolysis"/>
    <property type="evidence" value="ECO:0007669"/>
    <property type="project" value="UniProtKB-KW"/>
</dbReference>